<evidence type="ECO:0000256" key="14">
    <source>
        <dbReference type="ARBA" id="ARBA00040991"/>
    </source>
</evidence>
<keyword evidence="4" id="KW-0444">Lipid biosynthesis</keyword>
<evidence type="ECO:0000256" key="13">
    <source>
        <dbReference type="ARBA" id="ARBA00038024"/>
    </source>
</evidence>
<dbReference type="InterPro" id="IPR011989">
    <property type="entry name" value="ARM-like"/>
</dbReference>
<keyword evidence="7" id="KW-1133">Transmembrane helix</keyword>
<evidence type="ECO:0000256" key="5">
    <source>
        <dbReference type="ARBA" id="ARBA00022692"/>
    </source>
</evidence>
<evidence type="ECO:0000256" key="1">
    <source>
        <dbReference type="ARBA" id="ARBA00004167"/>
    </source>
</evidence>
<sequence length="829" mass="93438">MCVLRSFLSSHITKKAKRGAALTTLVVGGGLVLFAVHKTKTTINNIVRSEALDVENNRCEYIYIQDPDFHSLYEATLRSQGHEGHSWLRSPTHWLQWWRKTRAWRLLALAQSEDHRDRLQAVQDLASLTHLTDSDCKQLAQACDVRTAVGLARTPGVDLRLFLGAPYAHITSNKQELVKCMRALLTAVDRKCEHPCLQDFLSKAFPELQVIRTFVKINVMRSQSGPLKVHCTSLETADFHPGGHNNQHTYRCRVVGCNTRRPLTSCRTCAWLVERVASTPHHCNRYTLLELDLSTLEVPPPFISEDELLRASVESLLHHSSLGNNGEELINLGAIPLLMELYQHYSCDEVMQIQLCKLVSNLSLVEGSLQQLFMAGFVGVLAKWCSHSNIRLSAPSVQALSNMDSDQPMVGHYHPHIYLLHPTTRQHAPAHMDVVPHHQSGEVECRFTLSISRNHTDPLYTMLDSLANHANYFFPREKTLREPTRCSREGSVTNHDDGQAFATGKASSSDSSIKAYLEVMDEMKEEEWEALLQDYELVMADCPQGDNEQGTGPYCLRDRHHCAPLASVCWPRDWLPKDCPNLRVIGVNYDTAISSWASLCPQEQECHTLDQRSEELLKRLCRAGLGQRPLMWVGHSMGGLLVKSILVKAWQSSDPELEGIWRNTRAVAFYSVPHRGSPLAALRQTTQFLLWPSTEVQELRQDSPALLALHQKFLDLLGAVSIDVVSFAETKSTFIPSLRLEFDFVPSQSATSIEDWWPERSFGIVSTSQGDWVGSILKSHTVFVLDPGVGEFYEIPQDHLSICKPANRDSFLYQKLLHVIKKHVSTSTT</sequence>
<dbReference type="InterPro" id="IPR052374">
    <property type="entry name" value="SERAC1"/>
</dbReference>
<evidence type="ECO:0000256" key="2">
    <source>
        <dbReference type="ARBA" id="ARBA00004173"/>
    </source>
</evidence>
<keyword evidence="6" id="KW-0256">Endoplasmic reticulum</keyword>
<keyword evidence="5" id="KW-0812">Transmembrane</keyword>
<evidence type="ECO:0000256" key="11">
    <source>
        <dbReference type="ARBA" id="ARBA00023209"/>
    </source>
</evidence>
<dbReference type="EMBL" id="OE005427">
    <property type="protein sequence ID" value="CAD7461956.1"/>
    <property type="molecule type" value="Genomic_DNA"/>
</dbReference>
<dbReference type="GO" id="GO:0016020">
    <property type="term" value="C:membrane"/>
    <property type="evidence" value="ECO:0007669"/>
    <property type="project" value="UniProtKB-SubCell"/>
</dbReference>
<gene>
    <name evidence="17" type="ORF">TTEB3V08_LOCUS9859</name>
</gene>
<dbReference type="GO" id="GO:0005739">
    <property type="term" value="C:mitochondrion"/>
    <property type="evidence" value="ECO:0007669"/>
    <property type="project" value="UniProtKB-SubCell"/>
</dbReference>
<accession>A0A7R9INZ2</accession>
<dbReference type="Gene3D" id="3.40.50.1820">
    <property type="entry name" value="alpha/beta hydrolase"/>
    <property type="match status" value="1"/>
</dbReference>
<comment type="subcellular location">
    <subcellularLocation>
        <location evidence="3">Endoplasmic reticulum</location>
    </subcellularLocation>
    <subcellularLocation>
        <location evidence="1">Membrane</location>
        <topology evidence="1">Single-pass membrane protein</topology>
    </subcellularLocation>
    <subcellularLocation>
        <location evidence="2">Mitochondrion</location>
    </subcellularLocation>
</comment>
<evidence type="ECO:0000256" key="15">
    <source>
        <dbReference type="ARBA" id="ARBA00041701"/>
    </source>
</evidence>
<dbReference type="PANTHER" id="PTHR48182">
    <property type="entry name" value="PROTEIN SERAC1"/>
    <property type="match status" value="1"/>
</dbReference>
<proteinExistence type="inferred from homology"/>
<dbReference type="GO" id="GO:0008654">
    <property type="term" value="P:phospholipid biosynthetic process"/>
    <property type="evidence" value="ECO:0007669"/>
    <property type="project" value="UniProtKB-KW"/>
</dbReference>
<evidence type="ECO:0000256" key="12">
    <source>
        <dbReference type="ARBA" id="ARBA00023264"/>
    </source>
</evidence>
<dbReference type="InterPro" id="IPR029058">
    <property type="entry name" value="AB_hydrolase_fold"/>
</dbReference>
<comment type="similarity">
    <text evidence="13">Belongs to the SERAC1 family.</text>
</comment>
<evidence type="ECO:0000256" key="10">
    <source>
        <dbReference type="ARBA" id="ARBA00023136"/>
    </source>
</evidence>
<keyword evidence="9" id="KW-0496">Mitochondrion</keyword>
<keyword evidence="8" id="KW-0443">Lipid metabolism</keyword>
<evidence type="ECO:0000256" key="7">
    <source>
        <dbReference type="ARBA" id="ARBA00022989"/>
    </source>
</evidence>
<keyword evidence="10" id="KW-0472">Membrane</keyword>
<dbReference type="GO" id="GO:0005783">
    <property type="term" value="C:endoplasmic reticulum"/>
    <property type="evidence" value="ECO:0007669"/>
    <property type="project" value="UniProtKB-SubCell"/>
</dbReference>
<dbReference type="SUPFAM" id="SSF53474">
    <property type="entry name" value="alpha/beta-Hydrolases"/>
    <property type="match status" value="1"/>
</dbReference>
<dbReference type="Gene3D" id="1.25.10.10">
    <property type="entry name" value="Leucine-rich Repeat Variant"/>
    <property type="match status" value="1"/>
</dbReference>
<keyword evidence="12" id="KW-1208">Phospholipid metabolism</keyword>
<dbReference type="InterPro" id="IPR016024">
    <property type="entry name" value="ARM-type_fold"/>
</dbReference>
<evidence type="ECO:0000256" key="9">
    <source>
        <dbReference type="ARBA" id="ARBA00023128"/>
    </source>
</evidence>
<evidence type="ECO:0000256" key="3">
    <source>
        <dbReference type="ARBA" id="ARBA00004240"/>
    </source>
</evidence>
<feature type="compositionally biased region" description="Basic and acidic residues" evidence="16">
    <location>
        <begin position="487"/>
        <end position="498"/>
    </location>
</feature>
<name>A0A7R9INZ2_9NEOP</name>
<dbReference type="PANTHER" id="PTHR48182:SF2">
    <property type="entry name" value="PROTEIN SERAC1"/>
    <property type="match status" value="1"/>
</dbReference>
<evidence type="ECO:0000256" key="4">
    <source>
        <dbReference type="ARBA" id="ARBA00022516"/>
    </source>
</evidence>
<evidence type="ECO:0000256" key="16">
    <source>
        <dbReference type="SAM" id="MobiDB-lite"/>
    </source>
</evidence>
<reference evidence="17" key="1">
    <citation type="submission" date="2020-11" db="EMBL/GenBank/DDBJ databases">
        <authorList>
            <person name="Tran Van P."/>
        </authorList>
    </citation>
    <scope>NUCLEOTIDE SEQUENCE</scope>
</reference>
<feature type="region of interest" description="Disordered" evidence="16">
    <location>
        <begin position="487"/>
        <end position="506"/>
    </location>
</feature>
<protein>
    <recommendedName>
        <fullName evidence="14">Protein SERAC1</fullName>
    </recommendedName>
    <alternativeName>
        <fullName evidence="15">Serine active site-containing protein 1</fullName>
    </alternativeName>
</protein>
<evidence type="ECO:0000313" key="17">
    <source>
        <dbReference type="EMBL" id="CAD7461956.1"/>
    </source>
</evidence>
<evidence type="ECO:0000256" key="6">
    <source>
        <dbReference type="ARBA" id="ARBA00022824"/>
    </source>
</evidence>
<dbReference type="AlphaFoldDB" id="A0A7R9INZ2"/>
<keyword evidence="11" id="KW-0594">Phospholipid biosynthesis</keyword>
<dbReference type="SUPFAM" id="SSF48371">
    <property type="entry name" value="ARM repeat"/>
    <property type="match status" value="1"/>
</dbReference>
<evidence type="ECO:0000256" key="8">
    <source>
        <dbReference type="ARBA" id="ARBA00023098"/>
    </source>
</evidence>
<organism evidence="17">
    <name type="scientific">Timema tahoe</name>
    <dbReference type="NCBI Taxonomy" id="61484"/>
    <lineage>
        <taxon>Eukaryota</taxon>
        <taxon>Metazoa</taxon>
        <taxon>Ecdysozoa</taxon>
        <taxon>Arthropoda</taxon>
        <taxon>Hexapoda</taxon>
        <taxon>Insecta</taxon>
        <taxon>Pterygota</taxon>
        <taxon>Neoptera</taxon>
        <taxon>Polyneoptera</taxon>
        <taxon>Phasmatodea</taxon>
        <taxon>Timematodea</taxon>
        <taxon>Timematoidea</taxon>
        <taxon>Timematidae</taxon>
        <taxon>Timema</taxon>
    </lineage>
</organism>